<evidence type="ECO:0000256" key="1">
    <source>
        <dbReference type="ARBA" id="ARBA00007491"/>
    </source>
</evidence>
<keyword evidence="3" id="KW-1185">Reference proteome</keyword>
<dbReference type="PANTHER" id="PTHR12373">
    <property type="entry name" value="ENHANCER OF RUDIMENTARY ERH"/>
    <property type="match status" value="1"/>
</dbReference>
<proteinExistence type="inferred from homology"/>
<gene>
    <name evidence="2" type="ORF">PAPYR_3460</name>
</gene>
<evidence type="ECO:0000313" key="2">
    <source>
        <dbReference type="EMBL" id="KAJ4460427.1"/>
    </source>
</evidence>
<organism evidence="2 3">
    <name type="scientific">Paratrimastix pyriformis</name>
    <dbReference type="NCBI Taxonomy" id="342808"/>
    <lineage>
        <taxon>Eukaryota</taxon>
        <taxon>Metamonada</taxon>
        <taxon>Preaxostyla</taxon>
        <taxon>Paratrimastigidae</taxon>
        <taxon>Paratrimastix</taxon>
    </lineage>
</organism>
<dbReference type="Pfam" id="PF01133">
    <property type="entry name" value="ER"/>
    <property type="match status" value="1"/>
</dbReference>
<dbReference type="Gene3D" id="3.30.2260.10">
    <property type="entry name" value="Enhancer of rudimentary"/>
    <property type="match status" value="1"/>
</dbReference>
<evidence type="ECO:0000313" key="3">
    <source>
        <dbReference type="Proteomes" id="UP001141327"/>
    </source>
</evidence>
<name>A0ABQ8URT9_9EUKA</name>
<accession>A0ABQ8URT9</accession>
<dbReference type="EMBL" id="JAPMOS010000013">
    <property type="protein sequence ID" value="KAJ4460427.1"/>
    <property type="molecule type" value="Genomic_DNA"/>
</dbReference>
<sequence>MEASSANSRAPKHTLMFIQFNELRRTRTYMHFESVSDALDGLCQLYEEKLQQGSPEMVAQQTAQPRTLDALFRYVDGFQDMGVLVYTPAIDGYRPYNREWVKEKLYEHLRRAGRVYA</sequence>
<dbReference type="InterPro" id="IPR000781">
    <property type="entry name" value="ERH"/>
</dbReference>
<dbReference type="SUPFAM" id="SSF143875">
    <property type="entry name" value="ERH-like"/>
    <property type="match status" value="1"/>
</dbReference>
<comment type="similarity">
    <text evidence="1">Belongs to the E(R) family.</text>
</comment>
<protein>
    <submittedName>
        <fullName evidence="2">Enhancer of rudimentary</fullName>
    </submittedName>
</protein>
<dbReference type="Proteomes" id="UP001141327">
    <property type="component" value="Unassembled WGS sequence"/>
</dbReference>
<reference evidence="2" key="1">
    <citation type="journal article" date="2022" name="bioRxiv">
        <title>Genomics of Preaxostyla Flagellates Illuminates Evolutionary Transitions and the Path Towards Mitochondrial Loss.</title>
        <authorList>
            <person name="Novak L.V.F."/>
            <person name="Treitli S.C."/>
            <person name="Pyrih J."/>
            <person name="Halakuc P."/>
            <person name="Pipaliya S.V."/>
            <person name="Vacek V."/>
            <person name="Brzon O."/>
            <person name="Soukal P."/>
            <person name="Eme L."/>
            <person name="Dacks J.B."/>
            <person name="Karnkowska A."/>
            <person name="Elias M."/>
            <person name="Hampl V."/>
        </authorList>
    </citation>
    <scope>NUCLEOTIDE SEQUENCE</scope>
    <source>
        <strain evidence="2">RCP-MX</strain>
    </source>
</reference>
<comment type="caution">
    <text evidence="2">The sequence shown here is derived from an EMBL/GenBank/DDBJ whole genome shotgun (WGS) entry which is preliminary data.</text>
</comment>
<dbReference type="InterPro" id="IPR035912">
    <property type="entry name" value="EHR_sf"/>
</dbReference>
<dbReference type="PANTHER" id="PTHR12373:SF0">
    <property type="entry name" value="ENHANCER OF RUDIMENTARY HOMOLOG"/>
    <property type="match status" value="1"/>
</dbReference>